<keyword evidence="8" id="KW-1185">Reference proteome</keyword>
<dbReference type="PANTHER" id="PTHR10970:SF1">
    <property type="entry name" value="CLUSTERIN"/>
    <property type="match status" value="1"/>
</dbReference>
<comment type="caution">
    <text evidence="7">The sequence shown here is derived from an EMBL/GenBank/DDBJ whole genome shotgun (WGS) entry which is preliminary data.</text>
</comment>
<dbReference type="InterPro" id="IPR000753">
    <property type="entry name" value="Clusterin-like"/>
</dbReference>
<evidence type="ECO:0000313" key="8">
    <source>
        <dbReference type="Proteomes" id="UP000824782"/>
    </source>
</evidence>
<evidence type="ECO:0000256" key="1">
    <source>
        <dbReference type="ARBA" id="ARBA00004613"/>
    </source>
</evidence>
<dbReference type="GO" id="GO:0032436">
    <property type="term" value="P:positive regulation of proteasomal ubiquitin-dependent protein catabolic process"/>
    <property type="evidence" value="ECO:0007669"/>
    <property type="project" value="TreeGrafter"/>
</dbReference>
<evidence type="ECO:0000256" key="3">
    <source>
        <dbReference type="ARBA" id="ARBA00022525"/>
    </source>
</evidence>
<organism evidence="7 8">
    <name type="scientific">Engystomops pustulosus</name>
    <name type="common">Tungara frog</name>
    <name type="synonym">Physalaemus pustulosus</name>
    <dbReference type="NCBI Taxonomy" id="76066"/>
    <lineage>
        <taxon>Eukaryota</taxon>
        <taxon>Metazoa</taxon>
        <taxon>Chordata</taxon>
        <taxon>Craniata</taxon>
        <taxon>Vertebrata</taxon>
        <taxon>Euteleostomi</taxon>
        <taxon>Amphibia</taxon>
        <taxon>Batrachia</taxon>
        <taxon>Anura</taxon>
        <taxon>Neobatrachia</taxon>
        <taxon>Hyloidea</taxon>
        <taxon>Leptodactylidae</taxon>
        <taxon>Leiuperinae</taxon>
        <taxon>Engystomops</taxon>
    </lineage>
</organism>
<comment type="subcellular location">
    <subcellularLocation>
        <location evidence="1">Secreted</location>
    </subcellularLocation>
</comment>
<feature type="non-terminal residue" evidence="7">
    <location>
        <position position="76"/>
    </location>
</feature>
<dbReference type="GO" id="GO:0051787">
    <property type="term" value="F:misfolded protein binding"/>
    <property type="evidence" value="ECO:0007669"/>
    <property type="project" value="TreeGrafter"/>
</dbReference>
<accession>A0AAV6YMK6</accession>
<dbReference type="PANTHER" id="PTHR10970">
    <property type="entry name" value="CLUSTERIN"/>
    <property type="match status" value="1"/>
</dbReference>
<feature type="chain" id="PRO_5043563420" evidence="6">
    <location>
        <begin position="19"/>
        <end position="76"/>
    </location>
</feature>
<feature type="signal peptide" evidence="6">
    <location>
        <begin position="1"/>
        <end position="18"/>
    </location>
</feature>
<dbReference type="Pfam" id="PF01093">
    <property type="entry name" value="Clusterin"/>
    <property type="match status" value="1"/>
</dbReference>
<keyword evidence="3" id="KW-0964">Secreted</keyword>
<dbReference type="Proteomes" id="UP000824782">
    <property type="component" value="Unassembled WGS sequence"/>
</dbReference>
<protein>
    <submittedName>
        <fullName evidence="7">Uncharacterized protein</fullName>
    </submittedName>
</protein>
<name>A0AAV6YMK6_ENGPU</name>
<keyword evidence="6" id="KW-0732">Signal</keyword>
<comment type="similarity">
    <text evidence="2">Belongs to the clusterin family.</text>
</comment>
<gene>
    <name evidence="7" type="ORF">GDO81_022242</name>
</gene>
<evidence type="ECO:0000256" key="4">
    <source>
        <dbReference type="ARBA" id="ARBA00023157"/>
    </source>
</evidence>
<dbReference type="GO" id="GO:0005634">
    <property type="term" value="C:nucleus"/>
    <property type="evidence" value="ECO:0007669"/>
    <property type="project" value="TreeGrafter"/>
</dbReference>
<reference evidence="7" key="1">
    <citation type="thesis" date="2020" institute="ProQuest LLC" country="789 East Eisenhower Parkway, Ann Arbor, MI, USA">
        <title>Comparative Genomics and Chromosome Evolution.</title>
        <authorList>
            <person name="Mudd A.B."/>
        </authorList>
    </citation>
    <scope>NUCLEOTIDE SEQUENCE</scope>
    <source>
        <strain evidence="7">237g6f4</strain>
        <tissue evidence="7">Blood</tissue>
    </source>
</reference>
<proteinExistence type="inferred from homology"/>
<dbReference type="AlphaFoldDB" id="A0AAV6YMK6"/>
<evidence type="ECO:0000313" key="7">
    <source>
        <dbReference type="EMBL" id="KAG8538669.1"/>
    </source>
</evidence>
<evidence type="ECO:0000256" key="5">
    <source>
        <dbReference type="ARBA" id="ARBA00023180"/>
    </source>
</evidence>
<dbReference type="GO" id="GO:0042981">
    <property type="term" value="P:regulation of apoptotic process"/>
    <property type="evidence" value="ECO:0007669"/>
    <property type="project" value="TreeGrafter"/>
</dbReference>
<dbReference type="EMBL" id="WNYA01019365">
    <property type="protein sequence ID" value="KAG8538669.1"/>
    <property type="molecule type" value="Genomic_DNA"/>
</dbReference>
<evidence type="ECO:0000256" key="6">
    <source>
        <dbReference type="SAM" id="SignalP"/>
    </source>
</evidence>
<keyword evidence="4" id="KW-1015">Disulfide bond</keyword>
<evidence type="ECO:0000256" key="2">
    <source>
        <dbReference type="ARBA" id="ARBA00010069"/>
    </source>
</evidence>
<dbReference type="GO" id="GO:0005615">
    <property type="term" value="C:extracellular space"/>
    <property type="evidence" value="ECO:0007669"/>
    <property type="project" value="TreeGrafter"/>
</dbReference>
<sequence>MKPLALLPLLVLISVTEALLPPESLKQISEDGRRYIAAQFENALSGVRQMKILMDQTGQEHQEILRSLEETKRNKE</sequence>
<keyword evidence="5" id="KW-0325">Glycoprotein</keyword>